<feature type="transmembrane region" description="Helical" evidence="2">
    <location>
        <begin position="12"/>
        <end position="32"/>
    </location>
</feature>
<evidence type="ECO:0000313" key="4">
    <source>
        <dbReference type="Proteomes" id="UP000653904"/>
    </source>
</evidence>
<organism evidence="3 4">
    <name type="scientific">Clostridium segne</name>
    <dbReference type="NCBI Taxonomy" id="2763038"/>
    <lineage>
        <taxon>Bacteria</taxon>
        <taxon>Bacillati</taxon>
        <taxon>Bacillota</taxon>
        <taxon>Clostridia</taxon>
        <taxon>Eubacteriales</taxon>
        <taxon>Clostridiaceae</taxon>
        <taxon>Clostridium</taxon>
    </lineage>
</organism>
<sequence>MEKQRKKWYYSYPMLILTFFLFYPASLVLTILRFKDRIDQEKGYKIRSKIAFIWNMAWLVLYSMAFLEWFVDSKWEREYQKYLNEKNYSSAKEVLNSKADKDVTKDVAEKYIELWEVSEDYSGAEEVIERYSEKLSDIADFDGALEKKITEIMDEFSAEQQEKIQLILNNVDEKKKVNESLAQESAEAESRNLEESIVAASKEREAEIVAESKKQEELIAAESKKQEELTARESQEKLEKVREADIAKQEEFRNRMQEFVNEWSDESNKKLIKKLKKEDETQVKEFLLDKMKTEMRENDVLRLKNMQLYCEMYQTLYGVEDIREIINQVNQVKTLDEKLKQVQSIKIGKKSFDISKVYDSCATGEWYISQRLETKYDDTISGDIRKEVDSYRQVEGSEWVGVNVTYTMYGQDIGDEKVVFYSSQKNPFSKSGSYFLRYVESSETKTLINDNGFERTVPVYYLLDDTIDLNERYENWYRIKEEKQQEEDKLKRLVALK</sequence>
<evidence type="ECO:0000313" key="3">
    <source>
        <dbReference type="EMBL" id="MBC5657920.1"/>
    </source>
</evidence>
<feature type="coiled-coil region" evidence="1">
    <location>
        <begin position="171"/>
        <end position="244"/>
    </location>
</feature>
<dbReference type="AlphaFoldDB" id="A0AAW3X701"/>
<comment type="caution">
    <text evidence="3">The sequence shown here is derived from an EMBL/GenBank/DDBJ whole genome shotgun (WGS) entry which is preliminary data.</text>
</comment>
<dbReference type="EMBL" id="JACOOW010000015">
    <property type="protein sequence ID" value="MBC5657920.1"/>
    <property type="molecule type" value="Genomic_DNA"/>
</dbReference>
<keyword evidence="1" id="KW-0175">Coiled coil</keyword>
<reference evidence="3 4" key="1">
    <citation type="submission" date="2020-08" db="EMBL/GenBank/DDBJ databases">
        <title>Genome public.</title>
        <authorList>
            <person name="Liu C."/>
            <person name="Sun Q."/>
        </authorList>
    </citation>
    <scope>NUCLEOTIDE SEQUENCE [LARGE SCALE GENOMIC DNA]</scope>
    <source>
        <strain evidence="3 4">BX14</strain>
    </source>
</reference>
<dbReference type="RefSeq" id="WP_118653330.1">
    <property type="nucleotide sequence ID" value="NZ_JACOOW010000015.1"/>
</dbReference>
<dbReference type="Proteomes" id="UP000653904">
    <property type="component" value="Unassembled WGS sequence"/>
</dbReference>
<accession>A0AAW3X701</accession>
<name>A0AAW3X701_9CLOT</name>
<evidence type="ECO:0000256" key="2">
    <source>
        <dbReference type="SAM" id="Phobius"/>
    </source>
</evidence>
<keyword evidence="2" id="KW-0812">Transmembrane</keyword>
<gene>
    <name evidence="3" type="ORF">H8S19_12800</name>
</gene>
<keyword evidence="2" id="KW-1133">Transmembrane helix</keyword>
<evidence type="ECO:0000256" key="1">
    <source>
        <dbReference type="SAM" id="Coils"/>
    </source>
</evidence>
<proteinExistence type="predicted"/>
<protein>
    <submittedName>
        <fullName evidence="3">Uncharacterized protein</fullName>
    </submittedName>
</protein>
<keyword evidence="2" id="KW-0472">Membrane</keyword>
<feature type="transmembrane region" description="Helical" evidence="2">
    <location>
        <begin position="52"/>
        <end position="71"/>
    </location>
</feature>
<keyword evidence="4" id="KW-1185">Reference proteome</keyword>